<dbReference type="GeneID" id="64824832"/>
<evidence type="ECO:0000313" key="2">
    <source>
        <dbReference type="EMBL" id="QUJ74285.1"/>
    </source>
</evidence>
<organism evidence="1 3">
    <name type="scientific">Haloarcula marismortui ATCC 33800</name>
    <dbReference type="NCBI Taxonomy" id="662476"/>
    <lineage>
        <taxon>Archaea</taxon>
        <taxon>Methanobacteriati</taxon>
        <taxon>Methanobacteriota</taxon>
        <taxon>Stenosarchaea group</taxon>
        <taxon>Halobacteria</taxon>
        <taxon>Halobacteriales</taxon>
        <taxon>Haloarculaceae</taxon>
        <taxon>Haloarcula</taxon>
    </lineage>
</organism>
<dbReference type="Proteomes" id="UP000682967">
    <property type="component" value="Plasmid pHsi540"/>
</dbReference>
<dbReference type="Pfam" id="PF11376">
    <property type="entry name" value="DUF3179"/>
    <property type="match status" value="1"/>
</dbReference>
<keyword evidence="3" id="KW-1185">Reference proteome</keyword>
<dbReference type="Proteomes" id="UP000011659">
    <property type="component" value="Unassembled WGS sequence"/>
</dbReference>
<protein>
    <submittedName>
        <fullName evidence="2">DUF3179 domain-containing protein</fullName>
    </submittedName>
</protein>
<evidence type="ECO:0000313" key="1">
    <source>
        <dbReference type="EMBL" id="EMA09533.1"/>
    </source>
</evidence>
<dbReference type="EMBL" id="AOLR01000046">
    <property type="protein sequence ID" value="EMA09533.1"/>
    <property type="molecule type" value="Genomic_DNA"/>
</dbReference>
<gene>
    <name evidence="1" type="ORF">C436_19101</name>
    <name evidence="2" type="ORF">KDQ40_17710</name>
</gene>
<dbReference type="PATRIC" id="fig|662476.7.peg.3814"/>
<sequence>MDMQDVLPRDAIPGIDNPAFDTSYFGDPDDEVIVVEADPPRAYPVRVLSYHEIVNDVLEATESSGDDERPVAVTWCPICASAVVYDRTVDGQTLTFGTSGKLADDALVMYDRETESEWKQPLGRAISGPLDGWELSVVPSSILTWAQFLTTYPDGVVLQPVHGGPDDARGNSPREAYDMTPYDRYVADPEFGLRAMRGEGPQRTWDRTDIDAKTTVIGVVHEDDAVAYPVPQIRAAEGVITDIVGGLEIVVVASSDTAMRAFENPGYEFELRDETLYGDGVTWDLSTGQSNDGRHLSRVPSRRLYAFAWQDDHGTESFYSLN</sequence>
<evidence type="ECO:0000313" key="4">
    <source>
        <dbReference type="Proteomes" id="UP000682967"/>
    </source>
</evidence>
<proteinExistence type="predicted"/>
<name>M0JMI6_9EURY</name>
<dbReference type="AlphaFoldDB" id="M0JMI6"/>
<dbReference type="OrthoDB" id="2731at2157"/>
<reference evidence="1 3" key="1">
    <citation type="journal article" date="2014" name="PLoS Genet.">
        <title>Phylogenetically driven sequencing of extremely halophilic archaea reveals strategies for static and dynamic osmo-response.</title>
        <authorList>
            <person name="Becker E.A."/>
            <person name="Seitzer P.M."/>
            <person name="Tritt A."/>
            <person name="Larsen D."/>
            <person name="Krusor M."/>
            <person name="Yao A.I."/>
            <person name="Wu D."/>
            <person name="Madern D."/>
            <person name="Eisen J.A."/>
            <person name="Darling A.E."/>
            <person name="Facciotti M.T."/>
        </authorList>
    </citation>
    <scope>NUCLEOTIDE SEQUENCE [LARGE SCALE GENOMIC DNA]</scope>
    <source>
        <strain evidence="1 3">ATCC 33800</strain>
    </source>
</reference>
<dbReference type="InterPro" id="IPR021516">
    <property type="entry name" value="DUF3179"/>
</dbReference>
<dbReference type="RefSeq" id="WP_004966408.1">
    <property type="nucleotide sequence ID" value="NZ_AOLR01000046.1"/>
</dbReference>
<geneLocation type="plasmid" evidence="2 4">
    <name>pHsi540</name>
</geneLocation>
<keyword evidence="2" id="KW-0614">Plasmid</keyword>
<accession>M0JMI6</accession>
<dbReference type="EMBL" id="CP073368">
    <property type="protein sequence ID" value="QUJ74285.1"/>
    <property type="molecule type" value="Genomic_DNA"/>
</dbReference>
<evidence type="ECO:0000313" key="3">
    <source>
        <dbReference type="Proteomes" id="UP000011659"/>
    </source>
</evidence>
<dbReference type="KEGG" id="hsin:KDQ40_17710"/>
<reference evidence="2" key="2">
    <citation type="submission" date="2021-04" db="EMBL/GenBank/DDBJ databases">
        <title>Complete Genome sequence and Methylome Analysis of the Haloarchaeon Haloarcula sinaiiensis.</title>
        <authorList>
            <person name="Fomenkov A."/>
            <person name="DasSarma P."/>
            <person name="DasSarma S."/>
            <person name="Roberts R.J."/>
        </authorList>
    </citation>
    <scope>NUCLEOTIDE SEQUENCE</scope>
    <source>
        <strain evidence="2">ATCC 33800</strain>
        <plasmid evidence="2">pHsi540</plasmid>
    </source>
</reference>